<feature type="region of interest" description="Disordered" evidence="1">
    <location>
        <begin position="42"/>
        <end position="64"/>
    </location>
</feature>
<feature type="region of interest" description="Disordered" evidence="1">
    <location>
        <begin position="1"/>
        <end position="28"/>
    </location>
</feature>
<reference evidence="2 3" key="1">
    <citation type="journal article" date="2016" name="Nat. Commun.">
        <title>Thousands of microbial genomes shed light on interconnected biogeochemical processes in an aquifer system.</title>
        <authorList>
            <person name="Anantharaman K."/>
            <person name="Brown C.T."/>
            <person name="Hug L.A."/>
            <person name="Sharon I."/>
            <person name="Castelle C.J."/>
            <person name="Probst A.J."/>
            <person name="Thomas B.C."/>
            <person name="Singh A."/>
            <person name="Wilkins M.J."/>
            <person name="Karaoz U."/>
            <person name="Brodie E.L."/>
            <person name="Williams K.H."/>
            <person name="Hubbard S.S."/>
            <person name="Banfield J.F."/>
        </authorList>
    </citation>
    <scope>NUCLEOTIDE SEQUENCE [LARGE SCALE GENOMIC DNA]</scope>
</reference>
<evidence type="ECO:0000256" key="1">
    <source>
        <dbReference type="SAM" id="MobiDB-lite"/>
    </source>
</evidence>
<proteinExistence type="predicted"/>
<protein>
    <submittedName>
        <fullName evidence="2">Uncharacterized protein</fullName>
    </submittedName>
</protein>
<dbReference type="Proteomes" id="UP000178085">
    <property type="component" value="Unassembled WGS sequence"/>
</dbReference>
<evidence type="ECO:0000313" key="2">
    <source>
        <dbReference type="EMBL" id="OGB73761.1"/>
    </source>
</evidence>
<gene>
    <name evidence="2" type="ORF">A3K51_02940</name>
</gene>
<name>A0A1F4NQS1_UNCK3</name>
<dbReference type="EMBL" id="METD01000001">
    <property type="protein sequence ID" value="OGB73761.1"/>
    <property type="molecule type" value="Genomic_DNA"/>
</dbReference>
<organism evidence="2 3">
    <name type="scientific">candidate division Kazan bacterium RIFCSPLOWO2_01_FULL_45_19</name>
    <dbReference type="NCBI Taxonomy" id="1798538"/>
    <lineage>
        <taxon>Bacteria</taxon>
        <taxon>Bacteria division Kazan-3B-28</taxon>
    </lineage>
</organism>
<dbReference type="AlphaFoldDB" id="A0A1F4NQS1"/>
<comment type="caution">
    <text evidence="2">The sequence shown here is derived from an EMBL/GenBank/DDBJ whole genome shotgun (WGS) entry which is preliminary data.</text>
</comment>
<evidence type="ECO:0000313" key="3">
    <source>
        <dbReference type="Proteomes" id="UP000178085"/>
    </source>
</evidence>
<sequence>MFDPGSPGEFALPARNALRSNAGKETRKGNFRLLETEFGSGVSFGAPPHLDKQMGWQKHPSRVA</sequence>
<accession>A0A1F4NQS1</accession>